<gene>
    <name evidence="1" type="primary">mnhG</name>
    <name evidence="1" type="ORF">OXU80_02515</name>
</gene>
<keyword evidence="2" id="KW-1185">Reference proteome</keyword>
<protein>
    <submittedName>
        <fullName evidence="1">Monovalent cation/H(+) antiporter subunit G</fullName>
    </submittedName>
</protein>
<dbReference type="Proteomes" id="UP001163223">
    <property type="component" value="Chromosome"/>
</dbReference>
<proteinExistence type="predicted"/>
<evidence type="ECO:0000313" key="1">
    <source>
        <dbReference type="EMBL" id="WAJ29137.1"/>
    </source>
</evidence>
<name>A0ACD4NQP2_9HYPH</name>
<dbReference type="EMBL" id="CP113520">
    <property type="protein sequence ID" value="WAJ29137.1"/>
    <property type="molecule type" value="Genomic_DNA"/>
</dbReference>
<organism evidence="1 2">
    <name type="scientific">Antarcticirhabdus aurantiaca</name>
    <dbReference type="NCBI Taxonomy" id="2606717"/>
    <lineage>
        <taxon>Bacteria</taxon>
        <taxon>Pseudomonadati</taxon>
        <taxon>Pseudomonadota</taxon>
        <taxon>Alphaproteobacteria</taxon>
        <taxon>Hyphomicrobiales</taxon>
        <taxon>Aurantimonadaceae</taxon>
        <taxon>Antarcticirhabdus</taxon>
    </lineage>
</organism>
<sequence>MSGLTDLPLWAAILVSIFVLAGSAMTLIGALGLLRFRTFYERVHAPTLGASLGTVGVLAASMLFFSVTRERVVVHEVLIFLFITMTTPVTLMLLTRSALYRDRAEGQDDLPDVRSVEDR</sequence>
<accession>A0ACD4NQP2</accession>
<evidence type="ECO:0000313" key="2">
    <source>
        <dbReference type="Proteomes" id="UP001163223"/>
    </source>
</evidence>
<reference evidence="1" key="1">
    <citation type="submission" date="2022-11" db="EMBL/GenBank/DDBJ databases">
        <title>beta-Carotene-producing bacterium, Jeongeuplla avenae sp. nov., alleviates the salt stress of Arabidopsis seedlings.</title>
        <authorList>
            <person name="Jiang L."/>
            <person name="Lee J."/>
        </authorList>
    </citation>
    <scope>NUCLEOTIDE SEQUENCE</scope>
    <source>
        <strain evidence="1">DY_R2A_6</strain>
    </source>
</reference>